<accession>A0A9P6QAN5</accession>
<gene>
    <name evidence="3" type="ORF">DFQ27_002917</name>
</gene>
<dbReference type="Proteomes" id="UP000807716">
    <property type="component" value="Unassembled WGS sequence"/>
</dbReference>
<comment type="caution">
    <text evidence="3">The sequence shown here is derived from an EMBL/GenBank/DDBJ whole genome shotgun (WGS) entry which is preliminary data.</text>
</comment>
<feature type="compositionally biased region" description="Low complexity" evidence="1">
    <location>
        <begin position="207"/>
        <end position="221"/>
    </location>
</feature>
<keyword evidence="4" id="KW-1185">Reference proteome</keyword>
<evidence type="ECO:0000256" key="1">
    <source>
        <dbReference type="SAM" id="MobiDB-lite"/>
    </source>
</evidence>
<feature type="region of interest" description="Disordered" evidence="1">
    <location>
        <begin position="185"/>
        <end position="283"/>
    </location>
</feature>
<dbReference type="OrthoDB" id="2434892at2759"/>
<name>A0A9P6QAN5_9FUNG</name>
<sequence length="366" mass="38080">MKFTPLLISAALAIIASAAPVSNVNVDATANLNGATRDVVKRCVDCTNTDTIALDLIIKSTADHYADIAVTRLDILNAEIQTAKVTSGNQELTQEKTALTVTVQTKIDAAKKACSSDELAPIIKATVSSDSSLDIAWSQKSREEIEKKLLQLDIVITRMILDRIQANVNADALSKECTEKMTNTEITPAPVDSGLNKDSSPPPSSGNPPASSGDSSNSGTPAPGPSTDTGSNTPAPGGAPDASTKAPDSSSGPQDSIKPDTPPSNTAPTTSEPPCDETKDAAAPQPGIDVVASVDSKYVCAKGCTDTEDAENVLTLRVTLENALAPRIDHVVNEEIPTDCNEKRGGLLDNIVDLINGLKVEVQANS</sequence>
<organism evidence="3 4">
    <name type="scientific">Actinomortierella ambigua</name>
    <dbReference type="NCBI Taxonomy" id="1343610"/>
    <lineage>
        <taxon>Eukaryota</taxon>
        <taxon>Fungi</taxon>
        <taxon>Fungi incertae sedis</taxon>
        <taxon>Mucoromycota</taxon>
        <taxon>Mortierellomycotina</taxon>
        <taxon>Mortierellomycetes</taxon>
        <taxon>Mortierellales</taxon>
        <taxon>Mortierellaceae</taxon>
        <taxon>Actinomortierella</taxon>
    </lineage>
</organism>
<protein>
    <submittedName>
        <fullName evidence="3">Uncharacterized protein</fullName>
    </submittedName>
</protein>
<evidence type="ECO:0000256" key="2">
    <source>
        <dbReference type="SAM" id="SignalP"/>
    </source>
</evidence>
<feature type="compositionally biased region" description="Polar residues" evidence="1">
    <location>
        <begin position="263"/>
        <end position="272"/>
    </location>
</feature>
<feature type="chain" id="PRO_5040156900" evidence="2">
    <location>
        <begin position="19"/>
        <end position="366"/>
    </location>
</feature>
<reference evidence="3" key="1">
    <citation type="journal article" date="2020" name="Fungal Divers.">
        <title>Resolving the Mortierellaceae phylogeny through synthesis of multi-gene phylogenetics and phylogenomics.</title>
        <authorList>
            <person name="Vandepol N."/>
            <person name="Liber J."/>
            <person name="Desiro A."/>
            <person name="Na H."/>
            <person name="Kennedy M."/>
            <person name="Barry K."/>
            <person name="Grigoriev I.V."/>
            <person name="Miller A.N."/>
            <person name="O'Donnell K."/>
            <person name="Stajich J.E."/>
            <person name="Bonito G."/>
        </authorList>
    </citation>
    <scope>NUCLEOTIDE SEQUENCE</scope>
    <source>
        <strain evidence="3">BC1065</strain>
    </source>
</reference>
<proteinExistence type="predicted"/>
<evidence type="ECO:0000313" key="3">
    <source>
        <dbReference type="EMBL" id="KAG0261557.1"/>
    </source>
</evidence>
<feature type="signal peptide" evidence="2">
    <location>
        <begin position="1"/>
        <end position="18"/>
    </location>
</feature>
<dbReference type="AlphaFoldDB" id="A0A9P6QAN5"/>
<dbReference type="EMBL" id="JAAAJB010000213">
    <property type="protein sequence ID" value="KAG0261557.1"/>
    <property type="molecule type" value="Genomic_DNA"/>
</dbReference>
<evidence type="ECO:0000313" key="4">
    <source>
        <dbReference type="Proteomes" id="UP000807716"/>
    </source>
</evidence>
<keyword evidence="2" id="KW-0732">Signal</keyword>